<reference evidence="4" key="1">
    <citation type="submission" date="2016-10" db="EMBL/GenBank/DDBJ databases">
        <authorList>
            <person name="Varghese N."/>
            <person name="Submissions S."/>
        </authorList>
    </citation>
    <scope>NUCLEOTIDE SEQUENCE [LARGE SCALE GENOMIC DNA]</scope>
    <source>
        <strain evidence="4">DSM 22002</strain>
    </source>
</reference>
<evidence type="ECO:0000259" key="2">
    <source>
        <dbReference type="Pfam" id="PF26572"/>
    </source>
</evidence>
<dbReference type="Proteomes" id="UP000198822">
    <property type="component" value="Chromosome I"/>
</dbReference>
<feature type="domain" description="DUF8185" evidence="2">
    <location>
        <begin position="108"/>
        <end position="204"/>
    </location>
</feature>
<accession>A0A1G8GPX6</accession>
<sequence length="204" mass="21031">MPSLLAVDDRARADVRTLLGRAGRFGETSVRLTAHGDVVLVTVPLTVSSGLLDAGPTILGMRAVRMRDAAEFDAVVPADAVMDALGEGADLDVPAAATLPAWASLSAPRTGWQPLGDVAADDVRLGASAAAARVERELPASPGDAVVRKVRRSVWSQGLDGHPLTLGHCAALEGLGFLGTDRVAVTGVGAWTRASTRLGDVLVR</sequence>
<organism evidence="3 4">
    <name type="scientific">Agrococcus jejuensis</name>
    <dbReference type="NCBI Taxonomy" id="399736"/>
    <lineage>
        <taxon>Bacteria</taxon>
        <taxon>Bacillati</taxon>
        <taxon>Actinomycetota</taxon>
        <taxon>Actinomycetes</taxon>
        <taxon>Micrococcales</taxon>
        <taxon>Microbacteriaceae</taxon>
        <taxon>Agrococcus</taxon>
    </lineage>
</organism>
<dbReference type="OrthoDB" id="4801220at2"/>
<evidence type="ECO:0000313" key="4">
    <source>
        <dbReference type="Proteomes" id="UP000198822"/>
    </source>
</evidence>
<dbReference type="Pfam" id="PF26035">
    <property type="entry name" value="DUF8010"/>
    <property type="match status" value="1"/>
</dbReference>
<dbReference type="InterPro" id="IPR058323">
    <property type="entry name" value="DUF8010"/>
</dbReference>
<dbReference type="STRING" id="399736.SAMN04489720_3021"/>
<proteinExistence type="predicted"/>
<dbReference type="AlphaFoldDB" id="A0A1G8GPX6"/>
<dbReference type="RefSeq" id="WP_092506346.1">
    <property type="nucleotide sequence ID" value="NZ_LT629695.1"/>
</dbReference>
<gene>
    <name evidence="3" type="ORF">SAMN04489720_3021</name>
</gene>
<dbReference type="InterPro" id="IPR058498">
    <property type="entry name" value="DUF8185"/>
</dbReference>
<dbReference type="EMBL" id="LT629695">
    <property type="protein sequence ID" value="SDH96419.1"/>
    <property type="molecule type" value="Genomic_DNA"/>
</dbReference>
<keyword evidence="4" id="KW-1185">Reference proteome</keyword>
<protein>
    <submittedName>
        <fullName evidence="3">Uncharacterized protein</fullName>
    </submittedName>
</protein>
<evidence type="ECO:0000259" key="1">
    <source>
        <dbReference type="Pfam" id="PF26035"/>
    </source>
</evidence>
<name>A0A1G8GPX6_9MICO</name>
<evidence type="ECO:0000313" key="3">
    <source>
        <dbReference type="EMBL" id="SDH96419.1"/>
    </source>
</evidence>
<dbReference type="Pfam" id="PF26572">
    <property type="entry name" value="DUF8185"/>
    <property type="match status" value="1"/>
</dbReference>
<feature type="domain" description="DUF8010" evidence="1">
    <location>
        <begin position="3"/>
        <end position="103"/>
    </location>
</feature>